<organism evidence="1">
    <name type="scientific">uncultured Thermomicrobiales bacterium</name>
    <dbReference type="NCBI Taxonomy" id="1645740"/>
    <lineage>
        <taxon>Bacteria</taxon>
        <taxon>Pseudomonadati</taxon>
        <taxon>Thermomicrobiota</taxon>
        <taxon>Thermomicrobia</taxon>
        <taxon>Thermomicrobiales</taxon>
        <taxon>environmental samples</taxon>
    </lineage>
</organism>
<reference evidence="1" key="1">
    <citation type="submission" date="2020-02" db="EMBL/GenBank/DDBJ databases">
        <authorList>
            <person name="Meier V. D."/>
        </authorList>
    </citation>
    <scope>NUCLEOTIDE SEQUENCE</scope>
    <source>
        <strain evidence="1">AVDCRST_MAG73</strain>
    </source>
</reference>
<gene>
    <name evidence="1" type="ORF">AVDCRST_MAG73-1704</name>
</gene>
<evidence type="ECO:0000313" key="1">
    <source>
        <dbReference type="EMBL" id="CAA9538868.1"/>
    </source>
</evidence>
<accession>A0A6J4U272</accession>
<name>A0A6J4U272_9BACT</name>
<evidence type="ECO:0008006" key="2">
    <source>
        <dbReference type="Google" id="ProtNLM"/>
    </source>
</evidence>
<dbReference type="AlphaFoldDB" id="A0A6J4U272"/>
<proteinExistence type="predicted"/>
<protein>
    <recommendedName>
        <fullName evidence="2">GGDEF domain-containing protein</fullName>
    </recommendedName>
</protein>
<sequence length="221" mass="24024">MPPTWLLTGSPVDAVAQSPWEPDDLVHQIEMLSPPSTATELMDDPTNFPRRRSVLTELERRMVTRELFAAGILTLREADAYRQDYSRTGLDHFVVLLSVILRRNAAGMSPVTTGDLDEGSFLVLGASTTVHEIVASTIRDGETLVPAYDEMDGPFKDPSQQTGAATWIGVQGALCSVEPDRFDNALQVGFVLAETLAAGNEVVRQVTTRVSAHDTSRVAAD</sequence>
<dbReference type="EMBL" id="CADCWE010000103">
    <property type="protein sequence ID" value="CAA9538868.1"/>
    <property type="molecule type" value="Genomic_DNA"/>
</dbReference>